<keyword evidence="2" id="KW-1185">Reference proteome</keyword>
<proteinExistence type="predicted"/>
<dbReference type="OrthoDB" id="3557569at2759"/>
<reference evidence="1 2" key="1">
    <citation type="submission" date="2015-07" db="EMBL/GenBank/DDBJ databases">
        <title>The genome of the fungus Escovopsis weberi, a specialized disease agent of ant agriculture.</title>
        <authorList>
            <person name="de Man T.J."/>
            <person name="Stajich J.E."/>
            <person name="Kubicek C.P."/>
            <person name="Chenthamara K."/>
            <person name="Atanasova L."/>
            <person name="Druzhinina I.S."/>
            <person name="Birnbaum S."/>
            <person name="Barribeau S.M."/>
            <person name="Teiling C."/>
            <person name="Suen G."/>
            <person name="Currie C."/>
            <person name="Gerardo N.M."/>
        </authorList>
    </citation>
    <scope>NUCLEOTIDE SEQUENCE [LARGE SCALE GENOMIC DNA]</scope>
</reference>
<evidence type="ECO:0000313" key="2">
    <source>
        <dbReference type="Proteomes" id="UP000053831"/>
    </source>
</evidence>
<dbReference type="AlphaFoldDB" id="A0A0M9VTI5"/>
<organism evidence="1 2">
    <name type="scientific">Escovopsis weberi</name>
    <dbReference type="NCBI Taxonomy" id="150374"/>
    <lineage>
        <taxon>Eukaryota</taxon>
        <taxon>Fungi</taxon>
        <taxon>Dikarya</taxon>
        <taxon>Ascomycota</taxon>
        <taxon>Pezizomycotina</taxon>
        <taxon>Sordariomycetes</taxon>
        <taxon>Hypocreomycetidae</taxon>
        <taxon>Hypocreales</taxon>
        <taxon>Hypocreaceae</taxon>
        <taxon>Escovopsis</taxon>
    </lineage>
</organism>
<accession>A0A0M9VTI5</accession>
<dbReference type="EMBL" id="LGSR01000020">
    <property type="protein sequence ID" value="KOS18835.1"/>
    <property type="molecule type" value="Genomic_DNA"/>
</dbReference>
<gene>
    <name evidence="1" type="ORF">ESCO_001200</name>
</gene>
<protein>
    <submittedName>
        <fullName evidence="1">Uncharacterized protein</fullName>
    </submittedName>
</protein>
<name>A0A0M9VTI5_ESCWE</name>
<comment type="caution">
    <text evidence="1">The sequence shown here is derived from an EMBL/GenBank/DDBJ whole genome shotgun (WGS) entry which is preliminary data.</text>
</comment>
<sequence>MCDPAELSRVRRLAVSSDVFCVDGVAACLGFSPCGSLLVDVLSQIARKLPDLEELLFVPHEGPASSAGNEDEAVAYERLTCQVQSALQAVCCEMTSWNPPPWRVASLDHLAAHMQVDIPER</sequence>
<evidence type="ECO:0000313" key="1">
    <source>
        <dbReference type="EMBL" id="KOS18835.1"/>
    </source>
</evidence>
<dbReference type="Proteomes" id="UP000053831">
    <property type="component" value="Unassembled WGS sequence"/>
</dbReference>